<keyword evidence="2" id="KW-0479">Metal-binding</keyword>
<keyword evidence="3 6" id="KW-0378">Hydrolase</keyword>
<dbReference type="InterPro" id="IPR024087">
    <property type="entry name" value="Creatininase-like_sf"/>
</dbReference>
<gene>
    <name evidence="6" type="primary">mftE_2</name>
    <name evidence="6" type="ORF">PAECIP111891_05164</name>
</gene>
<evidence type="ECO:0000256" key="5">
    <source>
        <dbReference type="ARBA" id="ARBA00024029"/>
    </source>
</evidence>
<reference evidence="6" key="1">
    <citation type="submission" date="2022-01" db="EMBL/GenBank/DDBJ databases">
        <authorList>
            <person name="Criscuolo A."/>
        </authorList>
    </citation>
    <scope>NUCLEOTIDE SEQUENCE</scope>
    <source>
        <strain evidence="6">CIP111891</strain>
    </source>
</reference>
<dbReference type="Gene3D" id="3.40.50.10310">
    <property type="entry name" value="Creatininase"/>
    <property type="match status" value="1"/>
</dbReference>
<dbReference type="PANTHER" id="PTHR35005:SF1">
    <property type="entry name" value="2-AMINO-5-FORMYLAMINO-6-RIBOSYLAMINOPYRIMIDIN-4(3H)-ONE 5'-MONOPHOSPHATE DEFORMYLASE"/>
    <property type="match status" value="1"/>
</dbReference>
<dbReference type="EMBL" id="CAKMMW010000020">
    <property type="protein sequence ID" value="CAH1221361.1"/>
    <property type="molecule type" value="Genomic_DNA"/>
</dbReference>
<protein>
    <submittedName>
        <fullName evidence="6">Mycofactocin system creatinine amidohydrolase family protein MftE</fullName>
        <ecNumber evidence="6">3.5.-.-</ecNumber>
    </submittedName>
</protein>
<dbReference type="InterPro" id="IPR003785">
    <property type="entry name" value="Creatininase/forma_Hydrolase"/>
</dbReference>
<sequence length="247" mass="27935">MLTMFNNRKDFQNAECDTAILPVGALEQHGSHLPYGTDTIIAGELAERLALTLDAYLLPPISIASSIEHRADKGTVYLKADTLALVIRDIAESLLYSGFKRLLLINGHGGNWILKPTIRQLNRDFTDRSDEMEVILIHTSVAQGRQHEVMEHTKLDIHGGEKETSHILHLCPEHVKDYAPQSAPTNVPQDFMDYFDVTELTEDGYWGYPEAASAEKGEKMMDLMVECSLGYLQQIEREKERIRKLKN</sequence>
<comment type="caution">
    <text evidence="6">The sequence shown here is derived from an EMBL/GenBank/DDBJ whole genome shotgun (WGS) entry which is preliminary data.</text>
</comment>
<evidence type="ECO:0000313" key="6">
    <source>
        <dbReference type="EMBL" id="CAH1221361.1"/>
    </source>
</evidence>
<organism evidence="6 7">
    <name type="scientific">Paenibacillus allorhizoplanae</name>
    <dbReference type="NCBI Taxonomy" id="2905648"/>
    <lineage>
        <taxon>Bacteria</taxon>
        <taxon>Bacillati</taxon>
        <taxon>Bacillota</taxon>
        <taxon>Bacilli</taxon>
        <taxon>Bacillales</taxon>
        <taxon>Paenibacillaceae</taxon>
        <taxon>Paenibacillus</taxon>
    </lineage>
</organism>
<evidence type="ECO:0000256" key="2">
    <source>
        <dbReference type="ARBA" id="ARBA00022723"/>
    </source>
</evidence>
<dbReference type="EC" id="3.5.-.-" evidence="6"/>
<comment type="similarity">
    <text evidence="5">Belongs to the creatininase superfamily.</text>
</comment>
<dbReference type="GO" id="GO:0016787">
    <property type="term" value="F:hydrolase activity"/>
    <property type="evidence" value="ECO:0007669"/>
    <property type="project" value="UniProtKB-KW"/>
</dbReference>
<keyword evidence="7" id="KW-1185">Reference proteome</keyword>
<dbReference type="Pfam" id="PF02633">
    <property type="entry name" value="Creatininase"/>
    <property type="match status" value="1"/>
</dbReference>
<evidence type="ECO:0000256" key="3">
    <source>
        <dbReference type="ARBA" id="ARBA00022801"/>
    </source>
</evidence>
<evidence type="ECO:0000313" key="7">
    <source>
        <dbReference type="Proteomes" id="UP000838821"/>
    </source>
</evidence>
<evidence type="ECO:0000256" key="1">
    <source>
        <dbReference type="ARBA" id="ARBA00001947"/>
    </source>
</evidence>
<comment type="cofactor">
    <cofactor evidence="1">
        <name>Zn(2+)</name>
        <dbReference type="ChEBI" id="CHEBI:29105"/>
    </cofactor>
</comment>
<dbReference type="RefSeq" id="WP_236291277.1">
    <property type="nucleotide sequence ID" value="NZ_CAKMMW010000020.1"/>
</dbReference>
<proteinExistence type="inferred from homology"/>
<keyword evidence="4" id="KW-0862">Zinc</keyword>
<dbReference type="PANTHER" id="PTHR35005">
    <property type="entry name" value="3-DEHYDRO-SCYLLO-INOSOSE HYDROLASE"/>
    <property type="match status" value="1"/>
</dbReference>
<accession>A0ABM9CQF7</accession>
<dbReference type="SUPFAM" id="SSF102215">
    <property type="entry name" value="Creatininase"/>
    <property type="match status" value="1"/>
</dbReference>
<name>A0ABM9CQF7_9BACL</name>
<dbReference type="Proteomes" id="UP000838821">
    <property type="component" value="Unassembled WGS sequence"/>
</dbReference>
<evidence type="ECO:0000256" key="4">
    <source>
        <dbReference type="ARBA" id="ARBA00022833"/>
    </source>
</evidence>